<dbReference type="Proteomes" id="UP001163798">
    <property type="component" value="Unassembled WGS sequence"/>
</dbReference>
<evidence type="ECO:0000313" key="2">
    <source>
        <dbReference type="Proteomes" id="UP001163798"/>
    </source>
</evidence>
<protein>
    <submittedName>
        <fullName evidence="1">Uncharacterized protein</fullName>
    </submittedName>
</protein>
<gene>
    <name evidence="1" type="ORF">GGU10DRAFT_376926</name>
</gene>
<accession>A0AA38NIP1</accession>
<comment type="caution">
    <text evidence="1">The sequence shown here is derived from an EMBL/GenBank/DDBJ whole genome shotgun (WGS) entry which is preliminary data.</text>
</comment>
<evidence type="ECO:0000313" key="1">
    <source>
        <dbReference type="EMBL" id="KAJ3784262.1"/>
    </source>
</evidence>
<dbReference type="EMBL" id="MU793384">
    <property type="protein sequence ID" value="KAJ3784262.1"/>
    <property type="molecule type" value="Genomic_DNA"/>
</dbReference>
<reference evidence="1" key="1">
    <citation type="submission" date="2022-08" db="EMBL/GenBank/DDBJ databases">
        <authorList>
            <consortium name="DOE Joint Genome Institute"/>
            <person name="Min B."/>
            <person name="Riley R."/>
            <person name="Sierra-Patev S."/>
            <person name="Naranjo-Ortiz M."/>
            <person name="Looney B."/>
            <person name="Konkel Z."/>
            <person name="Slot J.C."/>
            <person name="Sakamoto Y."/>
            <person name="Steenwyk J.L."/>
            <person name="Rokas A."/>
            <person name="Carro J."/>
            <person name="Camarero S."/>
            <person name="Ferreira P."/>
            <person name="Molpeceres G."/>
            <person name="Ruiz-Duenas F.J."/>
            <person name="Serrano A."/>
            <person name="Henrissat B."/>
            <person name="Drula E."/>
            <person name="Hughes K.W."/>
            <person name="Mata J.L."/>
            <person name="Ishikawa N.K."/>
            <person name="Vargas-Isla R."/>
            <person name="Ushijima S."/>
            <person name="Smith C.A."/>
            <person name="Ahrendt S."/>
            <person name="Andreopoulos W."/>
            <person name="He G."/>
            <person name="Labutti K."/>
            <person name="Lipzen A."/>
            <person name="Ng V."/>
            <person name="Sandor L."/>
            <person name="Barry K."/>
            <person name="Martinez A.T."/>
            <person name="Xiao Y."/>
            <person name="Gibbons J.G."/>
            <person name="Terashima K."/>
            <person name="Hibbett D.S."/>
            <person name="Grigoriev I.V."/>
        </authorList>
    </citation>
    <scope>NUCLEOTIDE SEQUENCE</scope>
    <source>
        <strain evidence="1">TFB10291</strain>
    </source>
</reference>
<name>A0AA38NIP1_9AGAR</name>
<sequence>MSTTSSPMHPACSATPVLNEEDVQLQAFLVAAKREAQEKWERLRLAKASEVVERVGGEGSETIVAEGNVQEDVAEVEKEVILKIEARPRKVITRMVAGFPRSREVIPIKRRITIVSGVAESSRKRRKGASAAIIVNSDSDSLPVPFPNPCERCLHGDQVCHPQPHAPNAVACDQCHVARQSCSFLQKVRKLRVRSPPSEAEVTGMKEEM</sequence>
<organism evidence="1 2">
    <name type="scientific">Lentinula aff. detonsa</name>
    <dbReference type="NCBI Taxonomy" id="2804958"/>
    <lineage>
        <taxon>Eukaryota</taxon>
        <taxon>Fungi</taxon>
        <taxon>Dikarya</taxon>
        <taxon>Basidiomycota</taxon>
        <taxon>Agaricomycotina</taxon>
        <taxon>Agaricomycetes</taxon>
        <taxon>Agaricomycetidae</taxon>
        <taxon>Agaricales</taxon>
        <taxon>Marasmiineae</taxon>
        <taxon>Omphalotaceae</taxon>
        <taxon>Lentinula</taxon>
    </lineage>
</organism>
<dbReference type="AlphaFoldDB" id="A0AA38NIP1"/>
<proteinExistence type="predicted"/>
<keyword evidence="2" id="KW-1185">Reference proteome</keyword>